<evidence type="ECO:0000256" key="6">
    <source>
        <dbReference type="SAM" id="Phobius"/>
    </source>
</evidence>
<feature type="transmembrane region" description="Helical" evidence="6">
    <location>
        <begin position="140"/>
        <end position="160"/>
    </location>
</feature>
<dbReference type="AlphaFoldDB" id="A0A4R8RTU1"/>
<feature type="transmembrane region" description="Helical" evidence="6">
    <location>
        <begin position="166"/>
        <end position="186"/>
    </location>
</feature>
<feature type="domain" description="EamA" evidence="7">
    <location>
        <begin position="169"/>
        <end position="302"/>
    </location>
</feature>
<accession>A0A4R8RTU1</accession>
<reference evidence="8 9" key="1">
    <citation type="journal article" date="2019" name="Sci. Rep.">
        <title>Extended insight into the Mycobacterium chelonae-abscessus complex through whole genome sequencing of Mycobacterium salmoniphilum outbreak and Mycobacterium salmoniphilum-like strains.</title>
        <authorList>
            <person name="Behra P.R.K."/>
            <person name="Das S."/>
            <person name="Pettersson B.M.F."/>
            <person name="Shirreff L."/>
            <person name="DuCote T."/>
            <person name="Jacobsson K.G."/>
            <person name="Ennis D.G."/>
            <person name="Kirsebom L.A."/>
        </authorList>
    </citation>
    <scope>NUCLEOTIDE SEQUENCE [LARGE SCALE GENOMIC DNA]</scope>
    <source>
        <strain evidence="8 9">DE 4585</strain>
    </source>
</reference>
<evidence type="ECO:0000313" key="9">
    <source>
        <dbReference type="Proteomes" id="UP000295117"/>
    </source>
</evidence>
<comment type="subcellular location">
    <subcellularLocation>
        <location evidence="1">Membrane</location>
        <topology evidence="1">Multi-pass membrane protein</topology>
    </subcellularLocation>
</comment>
<sequence>MILCNYWVDTATVAPARNRWLPLQFVALALVWGASFLFIKIGLQGLSALQVAAARLDFGALTLVSLILLLRVPLPRQVKVWGHIAVVSLTLCVVPFVLYPWAEQTIDSGLASIYNAATPLMTTLVTLIALRAERPGRMQLLGLALGFVGVCVVLAPWQLLGHGGPVLAQFACLGATLSYGIGFVYMRKYVTPLGLPALTVAGIQVGVGAVLMTVVVALVDRHRMDATPAVVLSMVALGVLGTGLAYVWNTRIINGWGATAASSVTYLTPVIGVLLGALLLSERIGWHEPLGGAIVIAGIVLSRRGSR</sequence>
<dbReference type="Proteomes" id="UP000295117">
    <property type="component" value="Unassembled WGS sequence"/>
</dbReference>
<feature type="transmembrane region" description="Helical" evidence="6">
    <location>
        <begin position="108"/>
        <end position="128"/>
    </location>
</feature>
<evidence type="ECO:0000256" key="3">
    <source>
        <dbReference type="ARBA" id="ARBA00022692"/>
    </source>
</evidence>
<dbReference type="SUPFAM" id="SSF103481">
    <property type="entry name" value="Multidrug resistance efflux transporter EmrE"/>
    <property type="match status" value="2"/>
</dbReference>
<dbReference type="EMBL" id="PECH01000010">
    <property type="protein sequence ID" value="TDZ77338.1"/>
    <property type="molecule type" value="Genomic_DNA"/>
</dbReference>
<evidence type="ECO:0000256" key="4">
    <source>
        <dbReference type="ARBA" id="ARBA00022989"/>
    </source>
</evidence>
<evidence type="ECO:0000256" key="1">
    <source>
        <dbReference type="ARBA" id="ARBA00004141"/>
    </source>
</evidence>
<keyword evidence="3 6" id="KW-0812">Transmembrane</keyword>
<keyword evidence="5 6" id="KW-0472">Membrane</keyword>
<dbReference type="GO" id="GO:0016020">
    <property type="term" value="C:membrane"/>
    <property type="evidence" value="ECO:0007669"/>
    <property type="project" value="UniProtKB-SubCell"/>
</dbReference>
<dbReference type="InterPro" id="IPR037185">
    <property type="entry name" value="EmrE-like"/>
</dbReference>
<name>A0A4R8RTU1_9MYCO</name>
<feature type="transmembrane region" description="Helical" evidence="6">
    <location>
        <begin position="193"/>
        <end position="218"/>
    </location>
</feature>
<protein>
    <submittedName>
        <fullName evidence="8">Putative inner membrane transporter yiJE</fullName>
    </submittedName>
</protein>
<feature type="transmembrane region" description="Helical" evidence="6">
    <location>
        <begin position="25"/>
        <end position="43"/>
    </location>
</feature>
<dbReference type="InterPro" id="IPR050638">
    <property type="entry name" value="AA-Vitamin_Transporters"/>
</dbReference>
<dbReference type="PANTHER" id="PTHR32322">
    <property type="entry name" value="INNER MEMBRANE TRANSPORTER"/>
    <property type="match status" value="1"/>
</dbReference>
<gene>
    <name evidence="8" type="primary">yijE</name>
    <name evidence="8" type="ORF">DE4585_04726</name>
</gene>
<keyword evidence="4 6" id="KW-1133">Transmembrane helix</keyword>
<feature type="transmembrane region" description="Helical" evidence="6">
    <location>
        <begin position="230"/>
        <end position="248"/>
    </location>
</feature>
<comment type="similarity">
    <text evidence="2">Belongs to the EamA transporter family.</text>
</comment>
<feature type="transmembrane region" description="Helical" evidence="6">
    <location>
        <begin position="260"/>
        <end position="280"/>
    </location>
</feature>
<organism evidence="8 9">
    <name type="scientific">Mycobacteroides salmoniphilum</name>
    <dbReference type="NCBI Taxonomy" id="404941"/>
    <lineage>
        <taxon>Bacteria</taxon>
        <taxon>Bacillati</taxon>
        <taxon>Actinomycetota</taxon>
        <taxon>Actinomycetes</taxon>
        <taxon>Mycobacteriales</taxon>
        <taxon>Mycobacteriaceae</taxon>
        <taxon>Mycobacteroides</taxon>
    </lineage>
</organism>
<comment type="caution">
    <text evidence="8">The sequence shown here is derived from an EMBL/GenBank/DDBJ whole genome shotgun (WGS) entry which is preliminary data.</text>
</comment>
<evidence type="ECO:0000256" key="5">
    <source>
        <dbReference type="ARBA" id="ARBA00023136"/>
    </source>
</evidence>
<proteinExistence type="inferred from homology"/>
<dbReference type="InterPro" id="IPR000620">
    <property type="entry name" value="EamA_dom"/>
</dbReference>
<feature type="transmembrane region" description="Helical" evidence="6">
    <location>
        <begin position="81"/>
        <end position="102"/>
    </location>
</feature>
<dbReference type="Pfam" id="PF00892">
    <property type="entry name" value="EamA"/>
    <property type="match status" value="2"/>
</dbReference>
<evidence type="ECO:0000313" key="8">
    <source>
        <dbReference type="EMBL" id="TDZ77338.1"/>
    </source>
</evidence>
<feature type="transmembrane region" description="Helical" evidence="6">
    <location>
        <begin position="49"/>
        <end position="69"/>
    </location>
</feature>
<feature type="domain" description="EamA" evidence="7">
    <location>
        <begin position="24"/>
        <end position="154"/>
    </location>
</feature>
<evidence type="ECO:0000256" key="2">
    <source>
        <dbReference type="ARBA" id="ARBA00007362"/>
    </source>
</evidence>
<dbReference type="PANTHER" id="PTHR32322:SF9">
    <property type="entry name" value="AMINO-ACID METABOLITE EFFLUX PUMP-RELATED"/>
    <property type="match status" value="1"/>
</dbReference>
<evidence type="ECO:0000259" key="7">
    <source>
        <dbReference type="Pfam" id="PF00892"/>
    </source>
</evidence>
<feature type="transmembrane region" description="Helical" evidence="6">
    <location>
        <begin position="286"/>
        <end position="302"/>
    </location>
</feature>